<dbReference type="AlphaFoldDB" id="A0A7Y9PFG7"/>
<gene>
    <name evidence="2" type="ORF">HDF17_001239</name>
</gene>
<organism evidence="2 3">
    <name type="scientific">Granulicella arctica</name>
    <dbReference type="NCBI Taxonomy" id="940613"/>
    <lineage>
        <taxon>Bacteria</taxon>
        <taxon>Pseudomonadati</taxon>
        <taxon>Acidobacteriota</taxon>
        <taxon>Terriglobia</taxon>
        <taxon>Terriglobales</taxon>
        <taxon>Acidobacteriaceae</taxon>
        <taxon>Granulicella</taxon>
    </lineage>
</organism>
<keyword evidence="1" id="KW-0732">Signal</keyword>
<accession>A0A7Y9PFG7</accession>
<feature type="chain" id="PRO_5030855226" evidence="1">
    <location>
        <begin position="27"/>
        <end position="96"/>
    </location>
</feature>
<comment type="caution">
    <text evidence="2">The sequence shown here is derived from an EMBL/GenBank/DDBJ whole genome shotgun (WGS) entry which is preliminary data.</text>
</comment>
<evidence type="ECO:0000313" key="2">
    <source>
        <dbReference type="EMBL" id="NYF78952.1"/>
    </source>
</evidence>
<sequence>MKIALKLAFVAMLMVFILHWPAKANAYTTCPYGDFNGCMSTLIGGYVGACKSECAEEYSPEYQPAQYDACLNACNSVSSSQVDAFEQECIADGCIP</sequence>
<reference evidence="2 3" key="1">
    <citation type="submission" date="2020-07" db="EMBL/GenBank/DDBJ databases">
        <title>Genomic Encyclopedia of Type Strains, Phase IV (KMG-V): Genome sequencing to study the core and pangenomes of soil and plant-associated prokaryotes.</title>
        <authorList>
            <person name="Whitman W."/>
        </authorList>
    </citation>
    <scope>NUCLEOTIDE SEQUENCE [LARGE SCALE GENOMIC DNA]</scope>
    <source>
        <strain evidence="2 3">X4EP2</strain>
    </source>
</reference>
<evidence type="ECO:0000313" key="3">
    <source>
        <dbReference type="Proteomes" id="UP000589520"/>
    </source>
</evidence>
<dbReference type="EMBL" id="JACCCW010000001">
    <property type="protein sequence ID" value="NYF78952.1"/>
    <property type="molecule type" value="Genomic_DNA"/>
</dbReference>
<name>A0A7Y9PFG7_9BACT</name>
<evidence type="ECO:0000256" key="1">
    <source>
        <dbReference type="SAM" id="SignalP"/>
    </source>
</evidence>
<feature type="signal peptide" evidence="1">
    <location>
        <begin position="1"/>
        <end position="26"/>
    </location>
</feature>
<keyword evidence="3" id="KW-1185">Reference proteome</keyword>
<dbReference type="RefSeq" id="WP_179488791.1">
    <property type="nucleotide sequence ID" value="NZ_JACCCW010000001.1"/>
</dbReference>
<protein>
    <submittedName>
        <fullName evidence="2">Uncharacterized protein</fullName>
    </submittedName>
</protein>
<proteinExistence type="predicted"/>
<dbReference type="Proteomes" id="UP000589520">
    <property type="component" value="Unassembled WGS sequence"/>
</dbReference>